<dbReference type="PROSITE" id="PS00600">
    <property type="entry name" value="AA_TRANSFER_CLASS_3"/>
    <property type="match status" value="1"/>
</dbReference>
<evidence type="ECO:0000256" key="4">
    <source>
        <dbReference type="ARBA" id="ARBA00022679"/>
    </source>
</evidence>
<organism evidence="7 8">
    <name type="scientific">Verminephrobacter eiseniae (strain EF01-2)</name>
    <dbReference type="NCBI Taxonomy" id="391735"/>
    <lineage>
        <taxon>Bacteria</taxon>
        <taxon>Pseudomonadati</taxon>
        <taxon>Pseudomonadota</taxon>
        <taxon>Betaproteobacteria</taxon>
        <taxon>Burkholderiales</taxon>
        <taxon>Comamonadaceae</taxon>
        <taxon>Verminephrobacter</taxon>
    </lineage>
</organism>
<dbReference type="eggNOG" id="COG0161">
    <property type="taxonomic scope" value="Bacteria"/>
</dbReference>
<reference evidence="8" key="1">
    <citation type="submission" date="2006-12" db="EMBL/GenBank/DDBJ databases">
        <title>Complete sequence of chromosome 1 of Verminephrobacter eiseniae EF01-2.</title>
        <authorList>
            <person name="Copeland A."/>
            <person name="Lucas S."/>
            <person name="Lapidus A."/>
            <person name="Barry K."/>
            <person name="Detter J.C."/>
            <person name="Glavina del Rio T."/>
            <person name="Dalin E."/>
            <person name="Tice H."/>
            <person name="Pitluck S."/>
            <person name="Chertkov O."/>
            <person name="Brettin T."/>
            <person name="Bruce D."/>
            <person name="Han C."/>
            <person name="Tapia R."/>
            <person name="Gilna P."/>
            <person name="Schmutz J."/>
            <person name="Larimer F."/>
            <person name="Land M."/>
            <person name="Hauser L."/>
            <person name="Kyrpides N."/>
            <person name="Kim E."/>
            <person name="Stahl D."/>
            <person name="Richardson P."/>
        </authorList>
    </citation>
    <scope>NUCLEOTIDE SEQUENCE [LARGE SCALE GENOMIC DNA]</scope>
    <source>
        <strain evidence="8">EF01-2</strain>
    </source>
</reference>
<accession>A1WML0</accession>
<protein>
    <submittedName>
        <fullName evidence="7">Aminotransferase</fullName>
        <ecNumber evidence="7">2.6.1.-</ecNumber>
    </submittedName>
</protein>
<dbReference type="InterPro" id="IPR005814">
    <property type="entry name" value="Aminotrans_3"/>
</dbReference>
<evidence type="ECO:0000313" key="7">
    <source>
        <dbReference type="EMBL" id="ABM58867.1"/>
    </source>
</evidence>
<dbReference type="InterPro" id="IPR015422">
    <property type="entry name" value="PyrdxlP-dep_Trfase_small"/>
</dbReference>
<dbReference type="RefSeq" id="WP_011810860.1">
    <property type="nucleotide sequence ID" value="NC_008786.1"/>
</dbReference>
<comment type="cofactor">
    <cofactor evidence="1">
        <name>pyridoxal 5'-phosphate</name>
        <dbReference type="ChEBI" id="CHEBI:597326"/>
    </cofactor>
</comment>
<evidence type="ECO:0000256" key="2">
    <source>
        <dbReference type="ARBA" id="ARBA00008954"/>
    </source>
</evidence>
<dbReference type="EMBL" id="CP000542">
    <property type="protein sequence ID" value="ABM58867.1"/>
    <property type="molecule type" value="Genomic_DNA"/>
</dbReference>
<dbReference type="InterPro" id="IPR015424">
    <property type="entry name" value="PyrdxlP-dep_Trfase"/>
</dbReference>
<dbReference type="PIRSF" id="PIRSF000521">
    <property type="entry name" value="Transaminase_4ab_Lys_Orn"/>
    <property type="match status" value="1"/>
</dbReference>
<dbReference type="Pfam" id="PF00202">
    <property type="entry name" value="Aminotran_3"/>
    <property type="match status" value="1"/>
</dbReference>
<dbReference type="EC" id="2.6.1.-" evidence="7"/>
<dbReference type="Gene3D" id="3.40.640.10">
    <property type="entry name" value="Type I PLP-dependent aspartate aminotransferase-like (Major domain)"/>
    <property type="match status" value="1"/>
</dbReference>
<evidence type="ECO:0000256" key="1">
    <source>
        <dbReference type="ARBA" id="ARBA00001933"/>
    </source>
</evidence>
<dbReference type="Gene3D" id="3.90.1150.10">
    <property type="entry name" value="Aspartate Aminotransferase, domain 1"/>
    <property type="match status" value="1"/>
</dbReference>
<sequence length="456" mass="49932">MTKDPRPGADQHDVRHMLYPFANPSHLSRHPPLVIERGAGVYVYDGNGKRYLDGQGGLWNVNVGHGREEIKEAIRAQLDRISFYSIFGGTSNRPAIELADVLCRWTAQEGMARVFFSSGGSEANEAAYKLARQYWRQVGQPMRHKIISLKRAYHGVTLGALSANGITPYRAPFEPLLAGFIQVETPHVYRNPFTTDPQALGRLCAQLLEREIEFQGPDSVAAFVAEPVQGAGGVIVPPANFWPLVREVCDRHRVLLIADEVVTGFGRIGSEMGSRLWGVKPDMMVFAKGINSGYIPLGATMANARVCDAFVTTDEALFSSNAFLHGNTYAGHPLACVAAIANLEIIEKEKLHLNAGKVGAYLMERLQSIQDKHRYIGDVRGQGLMIGVELVADKKTRAPLDLSLNVGARISDACREAGVLLRNLADTFIISPPLTFTHANADEMVDAIDDAMSQLD</sequence>
<dbReference type="InterPro" id="IPR015421">
    <property type="entry name" value="PyrdxlP-dep_Trfase_major"/>
</dbReference>
<dbReference type="AlphaFoldDB" id="A1WML0"/>
<dbReference type="STRING" id="391735.Veis_3136"/>
<dbReference type="GO" id="GO:0030170">
    <property type="term" value="F:pyridoxal phosphate binding"/>
    <property type="evidence" value="ECO:0007669"/>
    <property type="project" value="InterPro"/>
</dbReference>
<dbReference type="GO" id="GO:0008483">
    <property type="term" value="F:transaminase activity"/>
    <property type="evidence" value="ECO:0007669"/>
    <property type="project" value="UniProtKB-KW"/>
</dbReference>
<dbReference type="NCBIfam" id="NF005683">
    <property type="entry name" value="PRK07481.1"/>
    <property type="match status" value="1"/>
</dbReference>
<proteinExistence type="inferred from homology"/>
<keyword evidence="8" id="KW-1185">Reference proteome</keyword>
<dbReference type="GeneID" id="76461589"/>
<dbReference type="KEGG" id="vei:Veis_3136"/>
<name>A1WML0_VEREI</name>
<evidence type="ECO:0000256" key="5">
    <source>
        <dbReference type="ARBA" id="ARBA00022898"/>
    </source>
</evidence>
<dbReference type="OrthoDB" id="3398487at2"/>
<dbReference type="CDD" id="cd00610">
    <property type="entry name" value="OAT_like"/>
    <property type="match status" value="1"/>
</dbReference>
<dbReference type="FunFam" id="3.40.640.10:FF:000014">
    <property type="entry name" value="Adenosylmethionine-8-amino-7-oxononanoate aminotransferase, probable"/>
    <property type="match status" value="1"/>
</dbReference>
<gene>
    <name evidence="7" type="ordered locus">Veis_3136</name>
</gene>
<keyword evidence="3 7" id="KW-0032">Aminotransferase</keyword>
<evidence type="ECO:0000256" key="6">
    <source>
        <dbReference type="RuleBase" id="RU003560"/>
    </source>
</evidence>
<comment type="similarity">
    <text evidence="2 6">Belongs to the class-III pyridoxal-phosphate-dependent aminotransferase family.</text>
</comment>
<dbReference type="SUPFAM" id="SSF53383">
    <property type="entry name" value="PLP-dependent transferases"/>
    <property type="match status" value="1"/>
</dbReference>
<keyword evidence="4 7" id="KW-0808">Transferase</keyword>
<dbReference type="PANTHER" id="PTHR43094:SF1">
    <property type="entry name" value="AMINOTRANSFERASE CLASS-III"/>
    <property type="match status" value="1"/>
</dbReference>
<dbReference type="Proteomes" id="UP000000374">
    <property type="component" value="Chromosome"/>
</dbReference>
<evidence type="ECO:0000256" key="3">
    <source>
        <dbReference type="ARBA" id="ARBA00022576"/>
    </source>
</evidence>
<keyword evidence="5 6" id="KW-0663">Pyridoxal phosphate</keyword>
<dbReference type="PANTHER" id="PTHR43094">
    <property type="entry name" value="AMINOTRANSFERASE"/>
    <property type="match status" value="1"/>
</dbReference>
<evidence type="ECO:0000313" key="8">
    <source>
        <dbReference type="Proteomes" id="UP000000374"/>
    </source>
</evidence>
<dbReference type="HOGENOM" id="CLU_016922_4_1_4"/>
<dbReference type="InterPro" id="IPR049704">
    <property type="entry name" value="Aminotrans_3_PPA_site"/>
</dbReference>